<protein>
    <submittedName>
        <fullName evidence="1">Uncharacterized protein</fullName>
    </submittedName>
</protein>
<dbReference type="Proteomes" id="UP000272247">
    <property type="component" value="Segment"/>
</dbReference>
<sequence length="78" mass="8891">MQLSKETIEATRAHFADIAYGCIREVIDGTVKVNDPEAYCAERELDALQYTLGRWDHTLAFRQYATYLQTGVMHALLP</sequence>
<accession>A0A3G1GLE6</accession>
<proteinExistence type="predicted"/>
<organism evidence="1 2">
    <name type="scientific">Xanthomonas phage KPhi1</name>
    <dbReference type="NCBI Taxonomy" id="1927017"/>
    <lineage>
        <taxon>Viruses</taxon>
        <taxon>Duplodnaviria</taxon>
        <taxon>Heunggongvirae</taxon>
        <taxon>Uroviricota</taxon>
        <taxon>Caudoviricetes</taxon>
        <taxon>Kantovirinae</taxon>
        <taxon>Beograduvirus</taxon>
        <taxon>Beograduvirus KPhi1</taxon>
    </lineage>
</organism>
<reference evidence="1 2" key="1">
    <citation type="submission" date="2016-11" db="EMBL/GenBank/DDBJ databases">
        <authorList>
            <person name="Gasic K."/>
        </authorList>
    </citation>
    <scope>NUCLEOTIDE SEQUENCE [LARGE SCALE GENOMIC DNA]</scope>
</reference>
<name>A0A3G1GLE6_9CAUD</name>
<evidence type="ECO:0000313" key="1">
    <source>
        <dbReference type="EMBL" id="APQ41900.1"/>
    </source>
</evidence>
<gene>
    <name evidence="1" type="ORF">K1pha_21</name>
</gene>
<evidence type="ECO:0000313" key="2">
    <source>
        <dbReference type="Proteomes" id="UP000272247"/>
    </source>
</evidence>
<dbReference type="EMBL" id="KY210139">
    <property type="protein sequence ID" value="APQ41900.1"/>
    <property type="molecule type" value="Genomic_DNA"/>
</dbReference>
<keyword evidence="2" id="KW-1185">Reference proteome</keyword>